<accession>A0A507E5Y3</accession>
<evidence type="ECO:0000256" key="8">
    <source>
        <dbReference type="SAM" id="MobiDB-lite"/>
    </source>
</evidence>
<comment type="caution">
    <text evidence="9">The sequence shown here is derived from an EMBL/GenBank/DDBJ whole genome shotgun (WGS) entry which is preliminary data.</text>
</comment>
<keyword evidence="10" id="KW-1185">Reference proteome</keyword>
<keyword evidence="3" id="KW-0547">Nucleotide-binding</keyword>
<dbReference type="EMBL" id="QEAQ01000033">
    <property type="protein sequence ID" value="TPX58705.1"/>
    <property type="molecule type" value="Genomic_DNA"/>
</dbReference>
<dbReference type="STRING" id="109895.A0A507E5Y3"/>
<evidence type="ECO:0000256" key="4">
    <source>
        <dbReference type="ARBA" id="ARBA00022763"/>
    </source>
</evidence>
<keyword evidence="5" id="KW-0067">ATP-binding</keyword>
<gene>
    <name evidence="9" type="ORF">PhCBS80983_g02936</name>
</gene>
<name>A0A507E5Y3_9FUNG</name>
<evidence type="ECO:0000313" key="10">
    <source>
        <dbReference type="Proteomes" id="UP000318582"/>
    </source>
</evidence>
<feature type="compositionally biased region" description="Polar residues" evidence="8">
    <location>
        <begin position="31"/>
        <end position="62"/>
    </location>
</feature>
<dbReference type="Pfam" id="PF03215">
    <property type="entry name" value="Rad17"/>
    <property type="match status" value="1"/>
</dbReference>
<dbReference type="GO" id="GO:0005634">
    <property type="term" value="C:nucleus"/>
    <property type="evidence" value="ECO:0007669"/>
    <property type="project" value="UniProtKB-SubCell"/>
</dbReference>
<feature type="region of interest" description="Disordered" evidence="8">
    <location>
        <begin position="1"/>
        <end position="107"/>
    </location>
</feature>
<feature type="region of interest" description="Disordered" evidence="8">
    <location>
        <begin position="533"/>
        <end position="554"/>
    </location>
</feature>
<evidence type="ECO:0008006" key="11">
    <source>
        <dbReference type="Google" id="ProtNLM"/>
    </source>
</evidence>
<feature type="compositionally biased region" description="Polar residues" evidence="8">
    <location>
        <begin position="535"/>
        <end position="551"/>
    </location>
</feature>
<evidence type="ECO:0000313" key="9">
    <source>
        <dbReference type="EMBL" id="TPX58705.1"/>
    </source>
</evidence>
<evidence type="ECO:0000256" key="2">
    <source>
        <dbReference type="ARBA" id="ARBA00006168"/>
    </source>
</evidence>
<dbReference type="GO" id="GO:0006281">
    <property type="term" value="P:DNA repair"/>
    <property type="evidence" value="ECO:0007669"/>
    <property type="project" value="InterPro"/>
</dbReference>
<comment type="subcellular location">
    <subcellularLocation>
        <location evidence="1">Nucleus</location>
    </subcellularLocation>
</comment>
<evidence type="ECO:0000256" key="5">
    <source>
        <dbReference type="ARBA" id="ARBA00022840"/>
    </source>
</evidence>
<reference evidence="9 10" key="1">
    <citation type="journal article" date="2019" name="Sci. Rep.">
        <title>Comparative genomics of chytrid fungi reveal insights into the obligate biotrophic and pathogenic lifestyle of Synchytrium endobioticum.</title>
        <authorList>
            <person name="van de Vossenberg B.T.L.H."/>
            <person name="Warris S."/>
            <person name="Nguyen H.D.T."/>
            <person name="van Gent-Pelzer M.P.E."/>
            <person name="Joly D.L."/>
            <person name="van de Geest H.C."/>
            <person name="Bonants P.J.M."/>
            <person name="Smith D.S."/>
            <person name="Levesque C.A."/>
            <person name="van der Lee T.A.J."/>
        </authorList>
    </citation>
    <scope>NUCLEOTIDE SEQUENCE [LARGE SCALE GENOMIC DNA]</scope>
    <source>
        <strain evidence="9 10">CBS 809.83</strain>
    </source>
</reference>
<dbReference type="GO" id="GO:0003682">
    <property type="term" value="F:chromatin binding"/>
    <property type="evidence" value="ECO:0007669"/>
    <property type="project" value="TreeGrafter"/>
</dbReference>
<dbReference type="InterPro" id="IPR004582">
    <property type="entry name" value="Checkpoint_prot_Rad17_Rad24"/>
</dbReference>
<dbReference type="Gene3D" id="3.40.50.300">
    <property type="entry name" value="P-loop containing nucleotide triphosphate hydrolases"/>
    <property type="match status" value="1"/>
</dbReference>
<dbReference type="InterPro" id="IPR027417">
    <property type="entry name" value="P-loop_NTPase"/>
</dbReference>
<organism evidence="9 10">
    <name type="scientific">Powellomyces hirtus</name>
    <dbReference type="NCBI Taxonomy" id="109895"/>
    <lineage>
        <taxon>Eukaryota</taxon>
        <taxon>Fungi</taxon>
        <taxon>Fungi incertae sedis</taxon>
        <taxon>Chytridiomycota</taxon>
        <taxon>Chytridiomycota incertae sedis</taxon>
        <taxon>Chytridiomycetes</taxon>
        <taxon>Spizellomycetales</taxon>
        <taxon>Powellomycetaceae</taxon>
        <taxon>Powellomyces</taxon>
    </lineage>
</organism>
<dbReference type="GO" id="GO:0033314">
    <property type="term" value="P:mitotic DNA replication checkpoint signaling"/>
    <property type="evidence" value="ECO:0007669"/>
    <property type="project" value="TreeGrafter"/>
</dbReference>
<dbReference type="GO" id="GO:0003689">
    <property type="term" value="F:DNA clamp loader activity"/>
    <property type="evidence" value="ECO:0007669"/>
    <property type="project" value="TreeGrafter"/>
</dbReference>
<dbReference type="PANTHER" id="PTHR12172">
    <property type="entry name" value="CELL CYCLE CHECKPOINT PROTEIN RAD17"/>
    <property type="match status" value="1"/>
</dbReference>
<dbReference type="SUPFAM" id="SSF52540">
    <property type="entry name" value="P-loop containing nucleoside triphosphate hydrolases"/>
    <property type="match status" value="1"/>
</dbReference>
<keyword evidence="7" id="KW-0131">Cell cycle</keyword>
<comment type="similarity">
    <text evidence="2">Belongs to the rad17/RAD24 family.</text>
</comment>
<feature type="region of interest" description="Disordered" evidence="8">
    <location>
        <begin position="799"/>
        <end position="822"/>
    </location>
</feature>
<dbReference type="GO" id="GO:0000077">
    <property type="term" value="P:DNA damage checkpoint signaling"/>
    <property type="evidence" value="ECO:0007669"/>
    <property type="project" value="TreeGrafter"/>
</dbReference>
<feature type="region of interest" description="Disordered" evidence="8">
    <location>
        <begin position="475"/>
        <end position="498"/>
    </location>
</feature>
<evidence type="ECO:0000256" key="6">
    <source>
        <dbReference type="ARBA" id="ARBA00023242"/>
    </source>
</evidence>
<dbReference type="Proteomes" id="UP000318582">
    <property type="component" value="Unassembled WGS sequence"/>
</dbReference>
<evidence type="ECO:0000256" key="1">
    <source>
        <dbReference type="ARBA" id="ARBA00004123"/>
    </source>
</evidence>
<dbReference type="AlphaFoldDB" id="A0A507E5Y3"/>
<feature type="compositionally biased region" description="Basic and acidic residues" evidence="8">
    <location>
        <begin position="12"/>
        <end position="26"/>
    </location>
</feature>
<dbReference type="GO" id="GO:0005524">
    <property type="term" value="F:ATP binding"/>
    <property type="evidence" value="ECO:0007669"/>
    <property type="project" value="UniProtKB-KW"/>
</dbReference>
<evidence type="ECO:0000256" key="3">
    <source>
        <dbReference type="ARBA" id="ARBA00022741"/>
    </source>
</evidence>
<dbReference type="PANTHER" id="PTHR12172:SF0">
    <property type="entry name" value="CELL CYCLE CHECKPOINT PROTEIN RAD17"/>
    <property type="match status" value="1"/>
</dbReference>
<proteinExistence type="inferred from homology"/>
<protein>
    <recommendedName>
        <fullName evidence="11">AAA+ ATPase domain-containing protein</fullName>
    </recommendedName>
</protein>
<evidence type="ECO:0000256" key="7">
    <source>
        <dbReference type="ARBA" id="ARBA00023306"/>
    </source>
</evidence>
<keyword evidence="6" id="KW-0539">Nucleus</keyword>
<sequence>MKDEASALVSKTSEKTKKLKSERASDDVPSPQKTGASTRTKTHQQDQVRTSQPKPLNASASKRSYPRRNRTKSEGFASAHVPSETSVVDLTEPDPEPSNSPSVPVKRHAVVATTVRSKCTASSEAVASAATALSKRRKTSASAKTTKQSSACLNENEEDFFNASGKQRWVIPKSDMKVDLSSSAPIEAKLWIDKYEPLSEAEIAVNNKKVADVRAWLQNSLAEADVKRQRSQPHSKLLVLTGPSGAGKTAVIRLLSRELHFEVSEWSNPVNTNAMNVSAEDHHGAGRGYGAGYFSLTRSFPEFLAAASKTPVLSFRSTTVMSTDAKPELSSSSPENDRKIILIEDLPNIANNDTRKAVHGAIRSYLRSPRTRYPLVFIVTDTTSDYGERDTAVTLETLIPPDVREANVSKLIKFNAIAPTYLIKALTRIAAFEFKYPLRAGVRPDKQAIDTIARSSGGDIRCALNAMQFFTLQETAHPKSGSGKSKKTPRGKKDEKPVSQSLNLGYVGCREVNLDMFHWLGRILYNKRERDENVESITNPSLQESSSSYPTKSERSLPSFLLQHKREPLKSNPEQAFENAHMDADIFSLFLHHNCPSFFKDIEELAVAGDYMSTADVLGGKWENRQTLGSYTASITSRGLLYSHTNPVPPQRFHQLYGPQTFQVARKAQKLSAAAKNVALTWLQRGSPSKGDDSATADASVLTATYPAKALIQDLFPYVSIFASLAPSQHNIPSRSAPGKNTSGSIKSVGGPQCNPFNIGSHPPHLLASLSELLTWHRQPLGQHKFAAAEEAVEDAHISQRPLAVGQQPLSRPVLEDDISDD</sequence>
<keyword evidence="4" id="KW-0227">DNA damage</keyword>